<evidence type="ECO:0000256" key="9">
    <source>
        <dbReference type="ARBA" id="ARBA00022989"/>
    </source>
</evidence>
<evidence type="ECO:0000256" key="8">
    <source>
        <dbReference type="ARBA" id="ARBA00022692"/>
    </source>
</evidence>
<keyword evidence="10" id="KW-0406">Ion transport</keyword>
<evidence type="ECO:0000256" key="2">
    <source>
        <dbReference type="ARBA" id="ARBA00004651"/>
    </source>
</evidence>
<evidence type="ECO:0000256" key="4">
    <source>
        <dbReference type="ARBA" id="ARBA00020268"/>
    </source>
</evidence>
<dbReference type="GO" id="GO:0005886">
    <property type="term" value="C:plasma membrane"/>
    <property type="evidence" value="ECO:0007669"/>
    <property type="project" value="UniProtKB-SubCell"/>
</dbReference>
<evidence type="ECO:0000313" key="14">
    <source>
        <dbReference type="EMBL" id="SDK46185.1"/>
    </source>
</evidence>
<accession>A0A1G9C4C1</accession>
<organism evidence="14 15">
    <name type="scientific">Alkalibacterium thalassium</name>
    <dbReference type="NCBI Taxonomy" id="426701"/>
    <lineage>
        <taxon>Bacteria</taxon>
        <taxon>Bacillati</taxon>
        <taxon>Bacillota</taxon>
        <taxon>Bacilli</taxon>
        <taxon>Lactobacillales</taxon>
        <taxon>Carnobacteriaceae</taxon>
        <taxon>Alkalibacterium</taxon>
    </lineage>
</organism>
<evidence type="ECO:0000256" key="1">
    <source>
        <dbReference type="ARBA" id="ARBA00003408"/>
    </source>
</evidence>
<feature type="transmembrane region" description="Helical" evidence="13">
    <location>
        <begin position="92"/>
        <end position="114"/>
    </location>
</feature>
<dbReference type="RefSeq" id="WP_091267501.1">
    <property type="nucleotide sequence ID" value="NZ_FNFK01000032.1"/>
</dbReference>
<keyword evidence="11 13" id="KW-0472">Membrane</keyword>
<evidence type="ECO:0000256" key="13">
    <source>
        <dbReference type="SAM" id="Phobius"/>
    </source>
</evidence>
<feature type="transmembrane region" description="Helical" evidence="13">
    <location>
        <begin position="12"/>
        <end position="31"/>
    </location>
</feature>
<dbReference type="Pfam" id="PF01554">
    <property type="entry name" value="MatE"/>
    <property type="match status" value="2"/>
</dbReference>
<proteinExistence type="inferred from homology"/>
<dbReference type="PANTHER" id="PTHR43298">
    <property type="entry name" value="MULTIDRUG RESISTANCE PROTEIN NORM-RELATED"/>
    <property type="match status" value="1"/>
</dbReference>
<keyword evidence="5" id="KW-0813">Transport</keyword>
<comment type="similarity">
    <text evidence="3">Belongs to the multi antimicrobial extrusion (MATE) (TC 2.A.66.1) family.</text>
</comment>
<dbReference type="STRING" id="426701.SAMN04488098_10322"/>
<keyword evidence="9 13" id="KW-1133">Transmembrane helix</keyword>
<evidence type="ECO:0000256" key="3">
    <source>
        <dbReference type="ARBA" id="ARBA00010199"/>
    </source>
</evidence>
<dbReference type="InterPro" id="IPR050222">
    <property type="entry name" value="MATE_MdtK"/>
</dbReference>
<evidence type="ECO:0000256" key="5">
    <source>
        <dbReference type="ARBA" id="ARBA00022448"/>
    </source>
</evidence>
<sequence length="458" mass="49210">MNKDMTKGNPLKLILLFTFPLIIGNLLQQLYQMADTYIVSQTIGVNAFAAVGSTNSINILVLGLAIGLTSGLAVLTAQRFGKKDEKAIRENLAASVIIAGTVSVLLTILSLVFRRNILEFMNTPQELFGYANDYLTMMFAGLSGVVLFNLVSNLLRAIGNTKAPLVFLAISSVLNVILDLVFILVFDMGVAGAGLATVISQFVSGVIGLVYIQKNVPMFRIHKEDWTAGFRQIKEHATIAFPMGFQTSLIAIGMIAVTMTLNTLGPEAVAATTAAQKIDALATKPLMAVGVTMATYTAQNYGAGNLDRVWEGVQKIMKVTLGYSVVVGALLVIFGRQIAMLFVGPENIEILNMSRLYFLTNSTFYVFLAILIVHRYTLQGLGKSTAPTLAGLFELFARVGAALILSQSLGFVGVGLSNPLAWVAALFPLLGSYYAFKRQLTGASKKPILSGKLARSSK</sequence>
<evidence type="ECO:0000256" key="7">
    <source>
        <dbReference type="ARBA" id="ARBA00022475"/>
    </source>
</evidence>
<dbReference type="PANTHER" id="PTHR43298:SF2">
    <property type="entry name" value="FMN_FAD EXPORTER YEEO-RELATED"/>
    <property type="match status" value="1"/>
</dbReference>
<dbReference type="GO" id="GO:0006811">
    <property type="term" value="P:monoatomic ion transport"/>
    <property type="evidence" value="ECO:0007669"/>
    <property type="project" value="UniProtKB-KW"/>
</dbReference>
<dbReference type="Proteomes" id="UP000199433">
    <property type="component" value="Unassembled WGS sequence"/>
</dbReference>
<feature type="transmembrane region" description="Helical" evidence="13">
    <location>
        <begin position="163"/>
        <end position="186"/>
    </location>
</feature>
<comment type="subcellular location">
    <subcellularLocation>
        <location evidence="2">Cell membrane</location>
        <topology evidence="2">Multi-pass membrane protein</topology>
    </subcellularLocation>
</comment>
<feature type="transmembrane region" description="Helical" evidence="13">
    <location>
        <begin position="356"/>
        <end position="374"/>
    </location>
</feature>
<dbReference type="InterPro" id="IPR048279">
    <property type="entry name" value="MdtK-like"/>
</dbReference>
<evidence type="ECO:0000313" key="15">
    <source>
        <dbReference type="Proteomes" id="UP000199433"/>
    </source>
</evidence>
<feature type="transmembrane region" description="Helical" evidence="13">
    <location>
        <begin position="321"/>
        <end position="344"/>
    </location>
</feature>
<dbReference type="NCBIfam" id="TIGR00797">
    <property type="entry name" value="matE"/>
    <property type="match status" value="1"/>
</dbReference>
<dbReference type="OrthoDB" id="9776324at2"/>
<keyword evidence="7" id="KW-1003">Cell membrane</keyword>
<dbReference type="EMBL" id="FNFK01000032">
    <property type="protein sequence ID" value="SDK46185.1"/>
    <property type="molecule type" value="Genomic_DNA"/>
</dbReference>
<dbReference type="PIRSF" id="PIRSF006603">
    <property type="entry name" value="DinF"/>
    <property type="match status" value="1"/>
</dbReference>
<gene>
    <name evidence="14" type="ORF">SAMN04488098_10322</name>
</gene>
<keyword evidence="6" id="KW-0050">Antiport</keyword>
<reference evidence="15" key="1">
    <citation type="submission" date="2016-10" db="EMBL/GenBank/DDBJ databases">
        <authorList>
            <person name="Varghese N."/>
            <person name="Submissions S."/>
        </authorList>
    </citation>
    <scope>NUCLEOTIDE SEQUENCE [LARGE SCALE GENOMIC DNA]</scope>
    <source>
        <strain evidence="15">DSM 19181</strain>
    </source>
</reference>
<keyword evidence="8 13" id="KW-0812">Transmembrane</keyword>
<evidence type="ECO:0000256" key="12">
    <source>
        <dbReference type="ARBA" id="ARBA00031636"/>
    </source>
</evidence>
<dbReference type="CDD" id="cd13138">
    <property type="entry name" value="MATE_yoeA_like"/>
    <property type="match status" value="1"/>
</dbReference>
<protein>
    <recommendedName>
        <fullName evidence="4">Probable multidrug resistance protein NorM</fullName>
    </recommendedName>
    <alternativeName>
        <fullName evidence="12">Multidrug-efflux transporter</fullName>
    </alternativeName>
</protein>
<dbReference type="GO" id="GO:0042910">
    <property type="term" value="F:xenobiotic transmembrane transporter activity"/>
    <property type="evidence" value="ECO:0007669"/>
    <property type="project" value="InterPro"/>
</dbReference>
<dbReference type="GO" id="GO:0015297">
    <property type="term" value="F:antiporter activity"/>
    <property type="evidence" value="ECO:0007669"/>
    <property type="project" value="UniProtKB-KW"/>
</dbReference>
<evidence type="ECO:0000256" key="10">
    <source>
        <dbReference type="ARBA" id="ARBA00023065"/>
    </source>
</evidence>
<evidence type="ECO:0000256" key="11">
    <source>
        <dbReference type="ARBA" id="ARBA00023136"/>
    </source>
</evidence>
<dbReference type="AlphaFoldDB" id="A0A1G9C4C1"/>
<keyword evidence="15" id="KW-1185">Reference proteome</keyword>
<feature type="transmembrane region" description="Helical" evidence="13">
    <location>
        <begin position="192"/>
        <end position="212"/>
    </location>
</feature>
<evidence type="ECO:0000256" key="6">
    <source>
        <dbReference type="ARBA" id="ARBA00022449"/>
    </source>
</evidence>
<name>A0A1G9C4C1_9LACT</name>
<feature type="transmembrane region" description="Helical" evidence="13">
    <location>
        <begin position="420"/>
        <end position="436"/>
    </location>
</feature>
<comment type="function">
    <text evidence="1">Multidrug efflux pump.</text>
</comment>
<feature type="transmembrane region" description="Helical" evidence="13">
    <location>
        <begin position="134"/>
        <end position="151"/>
    </location>
</feature>
<feature type="transmembrane region" description="Helical" evidence="13">
    <location>
        <begin position="57"/>
        <end position="80"/>
    </location>
</feature>
<dbReference type="InterPro" id="IPR002528">
    <property type="entry name" value="MATE_fam"/>
</dbReference>